<dbReference type="STRING" id="43775.SAMN04489760_103168"/>
<dbReference type="EMBL" id="FOBS01000003">
    <property type="protein sequence ID" value="SEM06855.1"/>
    <property type="molecule type" value="Genomic_DNA"/>
</dbReference>
<dbReference type="SUPFAM" id="SSF54909">
    <property type="entry name" value="Dimeric alpha+beta barrel"/>
    <property type="match status" value="1"/>
</dbReference>
<keyword evidence="4" id="KW-1185">Reference proteome</keyword>
<dbReference type="PANTHER" id="PTHR37828">
    <property type="entry name" value="GSR2449 PROTEIN"/>
    <property type="match status" value="1"/>
</dbReference>
<accession>A0A1H7VD65</accession>
<dbReference type="Proteomes" id="UP000198744">
    <property type="component" value="Unassembled WGS sequence"/>
</dbReference>
<evidence type="ECO:0000256" key="1">
    <source>
        <dbReference type="ARBA" id="ARBA00007689"/>
    </source>
</evidence>
<reference evidence="3 4" key="1">
    <citation type="submission" date="2016-10" db="EMBL/GenBank/DDBJ databases">
        <authorList>
            <person name="de Groot N.N."/>
        </authorList>
    </citation>
    <scope>NUCLEOTIDE SEQUENCE [LARGE SCALE GENOMIC DNA]</scope>
    <source>
        <strain evidence="3 4">DSM 8423</strain>
    </source>
</reference>
<dbReference type="Pfam" id="PF03795">
    <property type="entry name" value="YCII"/>
    <property type="match status" value="1"/>
</dbReference>
<evidence type="ECO:0000259" key="2">
    <source>
        <dbReference type="Pfam" id="PF03795"/>
    </source>
</evidence>
<gene>
    <name evidence="3" type="ORF">SAMN04489760_103168</name>
</gene>
<name>A0A1H7VD65_9BACT</name>
<dbReference type="OrthoDB" id="9131414at2"/>
<sequence length="102" mass="11533">MKKTFLILYTPGPAWISGRPIFEQPLEAHGNYVQKYYREGKVRMAGPFLDSSGGASLLEVEGGEEEARSIVEHDPSVIAGIFTFRLYPWHLISWEQYGKKSA</sequence>
<dbReference type="InterPro" id="IPR011008">
    <property type="entry name" value="Dimeric_a/b-barrel"/>
</dbReference>
<dbReference type="Gene3D" id="3.30.70.1060">
    <property type="entry name" value="Dimeric alpha+beta barrel"/>
    <property type="match status" value="1"/>
</dbReference>
<dbReference type="PANTHER" id="PTHR37828:SF1">
    <property type="entry name" value="YCII-RELATED DOMAIN-CONTAINING PROTEIN"/>
    <property type="match status" value="1"/>
</dbReference>
<dbReference type="RefSeq" id="WP_093882304.1">
    <property type="nucleotide sequence ID" value="NZ_FOBS01000003.1"/>
</dbReference>
<dbReference type="AlphaFoldDB" id="A0A1H7VD65"/>
<proteinExistence type="inferred from homology"/>
<evidence type="ECO:0000313" key="4">
    <source>
        <dbReference type="Proteomes" id="UP000198744"/>
    </source>
</evidence>
<organism evidence="3 4">
    <name type="scientific">Syntrophus gentianae</name>
    <dbReference type="NCBI Taxonomy" id="43775"/>
    <lineage>
        <taxon>Bacteria</taxon>
        <taxon>Pseudomonadati</taxon>
        <taxon>Thermodesulfobacteriota</taxon>
        <taxon>Syntrophia</taxon>
        <taxon>Syntrophales</taxon>
        <taxon>Syntrophaceae</taxon>
        <taxon>Syntrophus</taxon>
    </lineage>
</organism>
<comment type="similarity">
    <text evidence="1">Belongs to the YciI family.</text>
</comment>
<dbReference type="InterPro" id="IPR005545">
    <property type="entry name" value="YCII"/>
</dbReference>
<feature type="domain" description="YCII-related" evidence="2">
    <location>
        <begin position="24"/>
        <end position="84"/>
    </location>
</feature>
<protein>
    <submittedName>
        <fullName evidence="3">Uncharacterized conserved protein YciI, contains a putative active-site phosphohistidine</fullName>
    </submittedName>
</protein>
<evidence type="ECO:0000313" key="3">
    <source>
        <dbReference type="EMBL" id="SEM06855.1"/>
    </source>
</evidence>